<dbReference type="Proteomes" id="UP000198771">
    <property type="component" value="Unassembled WGS sequence"/>
</dbReference>
<proteinExistence type="predicted"/>
<keyword evidence="3" id="KW-1185">Reference proteome</keyword>
<organism evidence="2 3">
    <name type="scientific">Desulfonatronum thiosulfatophilum</name>
    <dbReference type="NCBI Taxonomy" id="617002"/>
    <lineage>
        <taxon>Bacteria</taxon>
        <taxon>Pseudomonadati</taxon>
        <taxon>Thermodesulfobacteriota</taxon>
        <taxon>Desulfovibrionia</taxon>
        <taxon>Desulfovibrionales</taxon>
        <taxon>Desulfonatronaceae</taxon>
        <taxon>Desulfonatronum</taxon>
    </lineage>
</organism>
<name>A0A1G6C605_9BACT</name>
<keyword evidence="1" id="KW-0732">Signal</keyword>
<evidence type="ECO:0000313" key="2">
    <source>
        <dbReference type="EMBL" id="SDB28310.1"/>
    </source>
</evidence>
<gene>
    <name evidence="2" type="ORF">SAMN05660653_01340</name>
</gene>
<feature type="chain" id="PRO_5011511702" evidence="1">
    <location>
        <begin position="25"/>
        <end position="122"/>
    </location>
</feature>
<sequence>MRKLSLTASMALALLFMATPNLHAATGTYIDCIHGCPDLIVCTSCCNETFRSILGACDAKRDQCEALCPPGAMDCLNICMRDRNDCLGQGSRDFDCPHWKTGGPQPGLTKTSECRFCHEDDR</sequence>
<feature type="signal peptide" evidence="1">
    <location>
        <begin position="1"/>
        <end position="24"/>
    </location>
</feature>
<reference evidence="2 3" key="1">
    <citation type="submission" date="2016-10" db="EMBL/GenBank/DDBJ databases">
        <authorList>
            <person name="de Groot N.N."/>
        </authorList>
    </citation>
    <scope>NUCLEOTIDE SEQUENCE [LARGE SCALE GENOMIC DNA]</scope>
    <source>
        <strain evidence="2 3">ASO4-2</strain>
    </source>
</reference>
<evidence type="ECO:0000256" key="1">
    <source>
        <dbReference type="SAM" id="SignalP"/>
    </source>
</evidence>
<accession>A0A1G6C605</accession>
<evidence type="ECO:0000313" key="3">
    <source>
        <dbReference type="Proteomes" id="UP000198771"/>
    </source>
</evidence>
<dbReference type="OrthoDB" id="5471171at2"/>
<dbReference type="AlphaFoldDB" id="A0A1G6C605"/>
<protein>
    <submittedName>
        <fullName evidence="2">Uncharacterized protein</fullName>
    </submittedName>
</protein>
<dbReference type="EMBL" id="FMXO01000007">
    <property type="protein sequence ID" value="SDB28310.1"/>
    <property type="molecule type" value="Genomic_DNA"/>
</dbReference>
<dbReference type="RefSeq" id="WP_139162944.1">
    <property type="nucleotide sequence ID" value="NZ_FMXO01000007.1"/>
</dbReference>